<name>A0A7R9BEG9_9CRUS</name>
<evidence type="ECO:0000256" key="1">
    <source>
        <dbReference type="SAM" id="MobiDB-lite"/>
    </source>
</evidence>
<evidence type="ECO:0000313" key="2">
    <source>
        <dbReference type="EMBL" id="CAD7272629.1"/>
    </source>
</evidence>
<gene>
    <name evidence="2" type="ORF">NMOB1V02_LOCUS555</name>
</gene>
<dbReference type="EMBL" id="CAJPEX010000049">
    <property type="protein sequence ID" value="CAG0912781.1"/>
    <property type="molecule type" value="Genomic_DNA"/>
</dbReference>
<feature type="compositionally biased region" description="Basic and acidic residues" evidence="1">
    <location>
        <begin position="219"/>
        <end position="230"/>
    </location>
</feature>
<feature type="compositionally biased region" description="Polar residues" evidence="1">
    <location>
        <begin position="195"/>
        <end position="210"/>
    </location>
</feature>
<feature type="compositionally biased region" description="Pro residues" evidence="1">
    <location>
        <begin position="334"/>
        <end position="344"/>
    </location>
</feature>
<feature type="compositionally biased region" description="Low complexity" evidence="1">
    <location>
        <begin position="345"/>
        <end position="354"/>
    </location>
</feature>
<feature type="compositionally biased region" description="Pro residues" evidence="1">
    <location>
        <begin position="372"/>
        <end position="382"/>
    </location>
</feature>
<evidence type="ECO:0000313" key="3">
    <source>
        <dbReference type="Proteomes" id="UP000678499"/>
    </source>
</evidence>
<feature type="compositionally biased region" description="Low complexity" evidence="1">
    <location>
        <begin position="362"/>
        <end position="371"/>
    </location>
</feature>
<reference evidence="2" key="1">
    <citation type="submission" date="2020-11" db="EMBL/GenBank/DDBJ databases">
        <authorList>
            <person name="Tran Van P."/>
        </authorList>
    </citation>
    <scope>NUCLEOTIDE SEQUENCE</scope>
</reference>
<feature type="region of interest" description="Disordered" evidence="1">
    <location>
        <begin position="528"/>
        <end position="554"/>
    </location>
</feature>
<keyword evidence="3" id="KW-1185">Reference proteome</keyword>
<feature type="region of interest" description="Disordered" evidence="1">
    <location>
        <begin position="138"/>
        <end position="273"/>
    </location>
</feature>
<protein>
    <submittedName>
        <fullName evidence="2">Uncharacterized protein</fullName>
    </submittedName>
</protein>
<proteinExistence type="predicted"/>
<feature type="region of interest" description="Disordered" evidence="1">
    <location>
        <begin position="295"/>
        <end position="382"/>
    </location>
</feature>
<feature type="compositionally biased region" description="Basic and acidic residues" evidence="1">
    <location>
        <begin position="530"/>
        <end position="542"/>
    </location>
</feature>
<feature type="region of interest" description="Disordered" evidence="1">
    <location>
        <begin position="49"/>
        <end position="108"/>
    </location>
</feature>
<feature type="region of interest" description="Disordered" evidence="1">
    <location>
        <begin position="418"/>
        <end position="513"/>
    </location>
</feature>
<dbReference type="EMBL" id="OA882086">
    <property type="protein sequence ID" value="CAD7272629.1"/>
    <property type="molecule type" value="Genomic_DNA"/>
</dbReference>
<sequence>MQRADESIYSQVSQQRNSDSLFDLAGSSVISTKAFPFLTKYKRDDSVSRSIDEVASARSGRFREPDKTTLPSRNFDIITFGRDSGKNEQQEQQKQQNNLFGMDSDEVEKRKKVAATLRELEEMIRLEERLAAAQRFNKQLEQQQHQEPSKDRRRQEFEGGDSSSRQRNERDDQQPATNRDIVLRLYTSDRDQLMSAPSSSYEEDSTSNLKTYYPQPQLAHHEEVQPEDRSYNLYPQNPGNSYERPPPPVPSSSYNKPKNNYEQSDEDHYQQQRQPAIIASNSPQGPVIHITLNQHLPLGDSDGDKDGMGNQQRDTGDMTPAPPATPTASDMPSGPSPAVAPPAAFPQFFPTFGQSQGFFQGVPQPIQQSPPAALPAPVPPPTQPVVVVVSPNKKGGYSHYDSDSSGAGVKVVNGQYHTGAQQSYKKSRNEEVKGRSLSYTIRIPGDQSDDSQESRSSSYSRRPRTVISRNNRGAGDIYTSGSKPQEIFLNIGSDGIVRPSGKRRNKRSSDPQERKLLKFLQVDVAARQSRKGDPERLNKDLIGRGSGEMSETLGDTYTNNRDITSTQKRMLPIGGNYNSKDYFFQMRHIADKSPRRENKHIYKKEGKYHVP</sequence>
<organism evidence="2">
    <name type="scientific">Notodromas monacha</name>
    <dbReference type="NCBI Taxonomy" id="399045"/>
    <lineage>
        <taxon>Eukaryota</taxon>
        <taxon>Metazoa</taxon>
        <taxon>Ecdysozoa</taxon>
        <taxon>Arthropoda</taxon>
        <taxon>Crustacea</taxon>
        <taxon>Oligostraca</taxon>
        <taxon>Ostracoda</taxon>
        <taxon>Podocopa</taxon>
        <taxon>Podocopida</taxon>
        <taxon>Cypridocopina</taxon>
        <taxon>Cypridoidea</taxon>
        <taxon>Cyprididae</taxon>
        <taxon>Notodromas</taxon>
    </lineage>
</organism>
<accession>A0A7R9BEG9</accession>
<feature type="compositionally biased region" description="Polar residues" evidence="1">
    <location>
        <begin position="251"/>
        <end position="262"/>
    </location>
</feature>
<feature type="compositionally biased region" description="Basic and acidic residues" evidence="1">
    <location>
        <begin position="147"/>
        <end position="157"/>
    </location>
</feature>
<feature type="compositionally biased region" description="Basic and acidic residues" evidence="1">
    <location>
        <begin position="164"/>
        <end position="173"/>
    </location>
</feature>
<dbReference type="Proteomes" id="UP000678499">
    <property type="component" value="Unassembled WGS sequence"/>
</dbReference>
<dbReference type="OrthoDB" id="10690850at2759"/>
<dbReference type="AlphaFoldDB" id="A0A7R9BEG9"/>